<reference evidence="1 2" key="1">
    <citation type="journal article" date="2010" name="Stand. Genomic Sci.">
        <title>Complete genome sequence of Coraliomargarita akajimensis type strain (04OKA010-24).</title>
        <authorList>
            <person name="Mavromatis K."/>
            <person name="Abt B."/>
            <person name="Brambilla E."/>
            <person name="Lapidus A."/>
            <person name="Copeland A."/>
            <person name="Deshpande S."/>
            <person name="Nolan M."/>
            <person name="Lucas S."/>
            <person name="Tice H."/>
            <person name="Cheng J.F."/>
            <person name="Han C."/>
            <person name="Detter J.C."/>
            <person name="Woyke T."/>
            <person name="Goodwin L."/>
            <person name="Pitluck S."/>
            <person name="Held B."/>
            <person name="Brettin T."/>
            <person name="Tapia R."/>
            <person name="Ivanova N."/>
            <person name="Mikhailova N."/>
            <person name="Pati A."/>
            <person name="Liolios K."/>
            <person name="Chen A."/>
            <person name="Palaniappan K."/>
            <person name="Land M."/>
            <person name="Hauser L."/>
            <person name="Chang Y.J."/>
            <person name="Jeffries C.D."/>
            <person name="Rohde M."/>
            <person name="Goker M."/>
            <person name="Bristow J."/>
            <person name="Eisen J.A."/>
            <person name="Markowitz V."/>
            <person name="Hugenholtz P."/>
            <person name="Klenk H.P."/>
            <person name="Kyrpides N.C."/>
        </authorList>
    </citation>
    <scope>NUCLEOTIDE SEQUENCE [LARGE SCALE GENOMIC DNA]</scope>
    <source>
        <strain evidence="2">DSM 45221 / IAM 15411 / JCM 23193 / KCTC 12865</strain>
    </source>
</reference>
<organism evidence="1 2">
    <name type="scientific">Coraliomargarita akajimensis (strain DSM 45221 / IAM 15411 / JCM 23193 / KCTC 12865 / 04OKA010-24)</name>
    <dbReference type="NCBI Taxonomy" id="583355"/>
    <lineage>
        <taxon>Bacteria</taxon>
        <taxon>Pseudomonadati</taxon>
        <taxon>Verrucomicrobiota</taxon>
        <taxon>Opitutia</taxon>
        <taxon>Puniceicoccales</taxon>
        <taxon>Coraliomargaritaceae</taxon>
        <taxon>Coraliomargarita</taxon>
    </lineage>
</organism>
<evidence type="ECO:0000313" key="2">
    <source>
        <dbReference type="Proteomes" id="UP000000925"/>
    </source>
</evidence>
<protein>
    <submittedName>
        <fullName evidence="1">Uncharacterized protein</fullName>
    </submittedName>
</protein>
<dbReference type="AlphaFoldDB" id="D5ELX0"/>
<dbReference type="KEGG" id="caa:Caka_0269"/>
<evidence type="ECO:0000313" key="1">
    <source>
        <dbReference type="EMBL" id="ADE53295.1"/>
    </source>
</evidence>
<gene>
    <name evidence="1" type="ordered locus">Caka_0269</name>
</gene>
<accession>D5ELX0</accession>
<dbReference type="EMBL" id="CP001998">
    <property type="protein sequence ID" value="ADE53295.1"/>
    <property type="molecule type" value="Genomic_DNA"/>
</dbReference>
<sequence length="93" mass="10128">MQCLIRFKLIDCWLACNPNCACGLRQLRIVWWLNRIGTLALACTHIGCVAVLSVAAPGENTAGDSRGDNWANLKDVAAPVPRGVGWRKKKALP</sequence>
<proteinExistence type="predicted"/>
<keyword evidence="2" id="KW-1185">Reference proteome</keyword>
<dbReference type="HOGENOM" id="CLU_2394702_0_0_0"/>
<dbReference type="Proteomes" id="UP000000925">
    <property type="component" value="Chromosome"/>
</dbReference>
<name>D5ELX0_CORAD</name>